<dbReference type="InterPro" id="IPR005467">
    <property type="entry name" value="His_kinase_dom"/>
</dbReference>
<proteinExistence type="predicted"/>
<accession>A0A7U4E6X0</accession>
<protein>
    <recommendedName>
        <fullName evidence="3">histidine kinase</fullName>
        <ecNumber evidence="3">2.7.13.3</ecNumber>
    </recommendedName>
</protein>
<dbReference type="SMART" id="SM00304">
    <property type="entry name" value="HAMP"/>
    <property type="match status" value="1"/>
</dbReference>
<dbReference type="SUPFAM" id="SSF47384">
    <property type="entry name" value="Homodimeric domain of signal transducing histidine kinase"/>
    <property type="match status" value="1"/>
</dbReference>
<sequence>MTIRTRLTVLFTAVVSILLLLFCIVIYFLVERHRHNQFYERLRAEATTSAELLFGKETLSPELFKLLDKNHLTVLNEEELIIYDYRDSLVYESGTDYLRVDKTILNRVRLENEIRWNEGPREVVGVLFADQYNRFVVFASAIDKYGYGDVSNLLWVLGIGWMFSSFIVFLVGWFYAYRALLPLKKLIGRVDAITASRLDLRVDVGDTRDEIGQLAERFNRMLDRLEEAFQLQRAFVSNASHELRTPLTAITGQIEVALMDDNPQEWQDTLRSVLDDARQLNRLSNGLLSLAKVSMEESAVKLSEVYLDEIFWQVRSELLKAYPRYIIKVDLANFSNESTHFSVLGNEPLLLIALTNLLENGAKFSPDNTVEVRFQQVSNVVEIHFYNRGPAIPEEELPLIFKPFRRGSNARTVAGHGIGLSLTERIIKLHQGLLSVESIPDQGTTFVISLPKKS</sequence>
<dbReference type="SMART" id="SM00387">
    <property type="entry name" value="HATPase_c"/>
    <property type="match status" value="1"/>
</dbReference>
<organism evidence="14 15">
    <name type="scientific">Runella slithyformis (strain ATCC 29530 / DSM 19594 / LMG 11500 / NCIMB 11436 / LSU 4)</name>
    <dbReference type="NCBI Taxonomy" id="761193"/>
    <lineage>
        <taxon>Bacteria</taxon>
        <taxon>Pseudomonadati</taxon>
        <taxon>Bacteroidota</taxon>
        <taxon>Cytophagia</taxon>
        <taxon>Cytophagales</taxon>
        <taxon>Spirosomataceae</taxon>
        <taxon>Runella</taxon>
    </lineage>
</organism>
<dbReference type="Gene3D" id="3.30.565.10">
    <property type="entry name" value="Histidine kinase-like ATPase, C-terminal domain"/>
    <property type="match status" value="1"/>
</dbReference>
<dbReference type="EMBL" id="CP002859">
    <property type="protein sequence ID" value="AEI50058.1"/>
    <property type="molecule type" value="Genomic_DNA"/>
</dbReference>
<gene>
    <name evidence="14" type="ordered locus">Runsl_3700</name>
</gene>
<evidence type="ECO:0000256" key="10">
    <source>
        <dbReference type="ARBA" id="ARBA00023136"/>
    </source>
</evidence>
<keyword evidence="10 11" id="KW-0472">Membrane</keyword>
<dbReference type="InterPro" id="IPR004358">
    <property type="entry name" value="Sig_transdc_His_kin-like_C"/>
</dbReference>
<comment type="subcellular location">
    <subcellularLocation>
        <location evidence="2">Membrane</location>
    </subcellularLocation>
</comment>
<dbReference type="InterPro" id="IPR050428">
    <property type="entry name" value="TCS_sensor_his_kinase"/>
</dbReference>
<dbReference type="InterPro" id="IPR003661">
    <property type="entry name" value="HisK_dim/P_dom"/>
</dbReference>
<keyword evidence="7 14" id="KW-0418">Kinase</keyword>
<dbReference type="EC" id="2.7.13.3" evidence="3"/>
<keyword evidence="6 11" id="KW-0812">Transmembrane</keyword>
<evidence type="ECO:0000256" key="7">
    <source>
        <dbReference type="ARBA" id="ARBA00022777"/>
    </source>
</evidence>
<dbReference type="AlphaFoldDB" id="A0A7U4E6X0"/>
<dbReference type="PANTHER" id="PTHR45436">
    <property type="entry name" value="SENSOR HISTIDINE KINASE YKOH"/>
    <property type="match status" value="1"/>
</dbReference>
<evidence type="ECO:0000313" key="15">
    <source>
        <dbReference type="Proteomes" id="UP000000493"/>
    </source>
</evidence>
<dbReference type="Gene3D" id="1.10.287.130">
    <property type="match status" value="1"/>
</dbReference>
<evidence type="ECO:0000256" key="9">
    <source>
        <dbReference type="ARBA" id="ARBA00023012"/>
    </source>
</evidence>
<dbReference type="Pfam" id="PF00672">
    <property type="entry name" value="HAMP"/>
    <property type="match status" value="1"/>
</dbReference>
<dbReference type="PROSITE" id="PS50885">
    <property type="entry name" value="HAMP"/>
    <property type="match status" value="1"/>
</dbReference>
<dbReference type="CDD" id="cd00082">
    <property type="entry name" value="HisKA"/>
    <property type="match status" value="1"/>
</dbReference>
<dbReference type="InterPro" id="IPR036097">
    <property type="entry name" value="HisK_dim/P_sf"/>
</dbReference>
<name>A0A7U4E6X0_RUNSL</name>
<evidence type="ECO:0000256" key="2">
    <source>
        <dbReference type="ARBA" id="ARBA00004370"/>
    </source>
</evidence>
<feature type="transmembrane region" description="Helical" evidence="11">
    <location>
        <begin position="153"/>
        <end position="176"/>
    </location>
</feature>
<dbReference type="SMART" id="SM00388">
    <property type="entry name" value="HisKA"/>
    <property type="match status" value="1"/>
</dbReference>
<comment type="catalytic activity">
    <reaction evidence="1">
        <text>ATP + protein L-histidine = ADP + protein N-phospho-L-histidine.</text>
        <dbReference type="EC" id="2.7.13.3"/>
    </reaction>
</comment>
<dbReference type="InterPro" id="IPR003594">
    <property type="entry name" value="HATPase_dom"/>
</dbReference>
<evidence type="ECO:0000256" key="6">
    <source>
        <dbReference type="ARBA" id="ARBA00022692"/>
    </source>
</evidence>
<evidence type="ECO:0000256" key="8">
    <source>
        <dbReference type="ARBA" id="ARBA00022989"/>
    </source>
</evidence>
<keyword evidence="15" id="KW-1185">Reference proteome</keyword>
<dbReference type="SUPFAM" id="SSF158472">
    <property type="entry name" value="HAMP domain-like"/>
    <property type="match status" value="1"/>
</dbReference>
<dbReference type="PANTHER" id="PTHR45436:SF5">
    <property type="entry name" value="SENSOR HISTIDINE KINASE TRCS"/>
    <property type="match status" value="1"/>
</dbReference>
<evidence type="ECO:0000256" key="1">
    <source>
        <dbReference type="ARBA" id="ARBA00000085"/>
    </source>
</evidence>
<dbReference type="Pfam" id="PF00512">
    <property type="entry name" value="HisKA"/>
    <property type="match status" value="1"/>
</dbReference>
<dbReference type="RefSeq" id="WP_013929361.1">
    <property type="nucleotide sequence ID" value="NC_015703.1"/>
</dbReference>
<evidence type="ECO:0000256" key="11">
    <source>
        <dbReference type="SAM" id="Phobius"/>
    </source>
</evidence>
<dbReference type="GO" id="GO:0005886">
    <property type="term" value="C:plasma membrane"/>
    <property type="evidence" value="ECO:0007669"/>
    <property type="project" value="TreeGrafter"/>
</dbReference>
<dbReference type="Gene3D" id="6.10.340.10">
    <property type="match status" value="1"/>
</dbReference>
<dbReference type="KEGG" id="rsi:Runsl_3700"/>
<dbReference type="InterPro" id="IPR003660">
    <property type="entry name" value="HAMP_dom"/>
</dbReference>
<feature type="domain" description="Histidine kinase" evidence="12">
    <location>
        <begin position="238"/>
        <end position="454"/>
    </location>
</feature>
<dbReference type="InterPro" id="IPR036890">
    <property type="entry name" value="HATPase_C_sf"/>
</dbReference>
<keyword evidence="5" id="KW-0808">Transferase</keyword>
<dbReference type="PROSITE" id="PS50109">
    <property type="entry name" value="HIS_KIN"/>
    <property type="match status" value="1"/>
</dbReference>
<dbReference type="FunFam" id="1.10.287.130:FF:000001">
    <property type="entry name" value="Two-component sensor histidine kinase"/>
    <property type="match status" value="1"/>
</dbReference>
<evidence type="ECO:0000256" key="5">
    <source>
        <dbReference type="ARBA" id="ARBA00022679"/>
    </source>
</evidence>
<keyword evidence="8 11" id="KW-1133">Transmembrane helix</keyword>
<evidence type="ECO:0000256" key="4">
    <source>
        <dbReference type="ARBA" id="ARBA00022553"/>
    </source>
</evidence>
<dbReference type="SUPFAM" id="SSF55874">
    <property type="entry name" value="ATPase domain of HSP90 chaperone/DNA topoisomerase II/histidine kinase"/>
    <property type="match status" value="1"/>
</dbReference>
<feature type="domain" description="HAMP" evidence="13">
    <location>
        <begin position="177"/>
        <end position="230"/>
    </location>
</feature>
<evidence type="ECO:0000313" key="14">
    <source>
        <dbReference type="EMBL" id="AEI50058.1"/>
    </source>
</evidence>
<evidence type="ECO:0000259" key="13">
    <source>
        <dbReference type="PROSITE" id="PS50885"/>
    </source>
</evidence>
<reference evidence="15" key="1">
    <citation type="submission" date="2011-06" db="EMBL/GenBank/DDBJ databases">
        <title>The complete genome of chromosome of Runella slithyformis DSM 19594.</title>
        <authorList>
            <consortium name="US DOE Joint Genome Institute (JGI-PGF)"/>
            <person name="Lucas S."/>
            <person name="Han J."/>
            <person name="Lapidus A."/>
            <person name="Bruce D."/>
            <person name="Goodwin L."/>
            <person name="Pitluck S."/>
            <person name="Peters L."/>
            <person name="Kyrpides N."/>
            <person name="Mavromatis K."/>
            <person name="Ivanova N."/>
            <person name="Ovchinnikova G."/>
            <person name="Zhang X."/>
            <person name="Misra M."/>
            <person name="Detter J.C."/>
            <person name="Tapia R."/>
            <person name="Han C."/>
            <person name="Land M."/>
            <person name="Hauser L."/>
            <person name="Markowitz V."/>
            <person name="Cheng J.-F."/>
            <person name="Hugenholtz P."/>
            <person name="Woyke T."/>
            <person name="Wu D."/>
            <person name="Tindall B."/>
            <person name="Faehrich R."/>
            <person name="Brambilla E."/>
            <person name="Klenk H.-P."/>
            <person name="Eisen J.A."/>
        </authorList>
    </citation>
    <scope>NUCLEOTIDE SEQUENCE [LARGE SCALE GENOMIC DNA]</scope>
    <source>
        <strain evidence="15">ATCC 29530 / DSM 19594 / LMG 11500 / NCIMB 11436 / LSU 4</strain>
    </source>
</reference>
<feature type="transmembrane region" description="Helical" evidence="11">
    <location>
        <begin position="7"/>
        <end position="30"/>
    </location>
</feature>
<reference evidence="14 15" key="2">
    <citation type="journal article" date="2012" name="Stand. Genomic Sci.">
        <title>Complete genome sequence of the aquatic bacterium Runella slithyformis type strain (LSU 4(T)).</title>
        <authorList>
            <person name="Copeland A."/>
            <person name="Zhang X."/>
            <person name="Misra M."/>
            <person name="Lapidus A."/>
            <person name="Nolan M."/>
            <person name="Lucas S."/>
            <person name="Deshpande S."/>
            <person name="Cheng J.F."/>
            <person name="Tapia R."/>
            <person name="Goodwin L.A."/>
            <person name="Pitluck S."/>
            <person name="Liolios K."/>
            <person name="Pagani I."/>
            <person name="Ivanova N."/>
            <person name="Mikhailova N."/>
            <person name="Pati A."/>
            <person name="Chen A."/>
            <person name="Palaniappan K."/>
            <person name="Land M."/>
            <person name="Hauser L."/>
            <person name="Pan C."/>
            <person name="Jeffries C.D."/>
            <person name="Detter J.C."/>
            <person name="Brambilla E.M."/>
            <person name="Rohde M."/>
            <person name="Djao O.D."/>
            <person name="Goker M."/>
            <person name="Sikorski J."/>
            <person name="Tindall B.J."/>
            <person name="Woyke T."/>
            <person name="Bristow J."/>
            <person name="Eisen J.A."/>
            <person name="Markowitz V."/>
            <person name="Hugenholtz P."/>
            <person name="Kyrpides N.C."/>
            <person name="Klenk H.P."/>
            <person name="Mavromatis K."/>
        </authorList>
    </citation>
    <scope>NUCLEOTIDE SEQUENCE [LARGE SCALE GENOMIC DNA]</scope>
    <source>
        <strain evidence="15">ATCC 29530 / DSM 19594 / LMG 11500 / NCIMB 11436 / LSU 4</strain>
    </source>
</reference>
<dbReference type="Proteomes" id="UP000000493">
    <property type="component" value="Chromosome"/>
</dbReference>
<keyword evidence="4" id="KW-0597">Phosphoprotein</keyword>
<keyword evidence="9" id="KW-0902">Two-component regulatory system</keyword>
<dbReference type="GO" id="GO:0000155">
    <property type="term" value="F:phosphorelay sensor kinase activity"/>
    <property type="evidence" value="ECO:0007669"/>
    <property type="project" value="InterPro"/>
</dbReference>
<dbReference type="PRINTS" id="PR00344">
    <property type="entry name" value="BCTRLSENSOR"/>
</dbReference>
<dbReference type="Pfam" id="PF02518">
    <property type="entry name" value="HATPase_c"/>
    <property type="match status" value="1"/>
</dbReference>
<dbReference type="CDD" id="cd06225">
    <property type="entry name" value="HAMP"/>
    <property type="match status" value="1"/>
</dbReference>
<evidence type="ECO:0000259" key="12">
    <source>
        <dbReference type="PROSITE" id="PS50109"/>
    </source>
</evidence>
<evidence type="ECO:0000256" key="3">
    <source>
        <dbReference type="ARBA" id="ARBA00012438"/>
    </source>
</evidence>